<dbReference type="PROSITE" id="PS50928">
    <property type="entry name" value="ABC_TM1"/>
    <property type="match status" value="1"/>
</dbReference>
<dbReference type="Gene3D" id="1.10.3720.10">
    <property type="entry name" value="MetI-like"/>
    <property type="match status" value="1"/>
</dbReference>
<evidence type="ECO:0000256" key="1">
    <source>
        <dbReference type="ARBA" id="ARBA00004651"/>
    </source>
</evidence>
<feature type="transmembrane region" description="Helical" evidence="7">
    <location>
        <begin position="31"/>
        <end position="56"/>
    </location>
</feature>
<comment type="subcellular location">
    <subcellularLocation>
        <location evidence="1 7">Cell membrane</location>
        <topology evidence="1 7">Multi-pass membrane protein</topology>
    </subcellularLocation>
</comment>
<dbReference type="AlphaFoldDB" id="A0A1S9GZM9"/>
<dbReference type="InterPro" id="IPR035906">
    <property type="entry name" value="MetI-like_sf"/>
</dbReference>
<dbReference type="PANTHER" id="PTHR43005">
    <property type="entry name" value="BLR7065 PROTEIN"/>
    <property type="match status" value="1"/>
</dbReference>
<name>A0A1S9GZM9_9HYPH</name>
<dbReference type="PANTHER" id="PTHR43005:SF1">
    <property type="entry name" value="SPERMIDINE_PUTRESCINE TRANSPORT SYSTEM PERMEASE PROTEIN"/>
    <property type="match status" value="1"/>
</dbReference>
<feature type="transmembrane region" description="Helical" evidence="7">
    <location>
        <begin position="92"/>
        <end position="114"/>
    </location>
</feature>
<keyword evidence="6 7" id="KW-0472">Membrane</keyword>
<evidence type="ECO:0000256" key="5">
    <source>
        <dbReference type="ARBA" id="ARBA00022989"/>
    </source>
</evidence>
<reference evidence="9" key="1">
    <citation type="submission" date="2020-04" db="EMBL/GenBank/DDBJ databases">
        <title>Global-level population genomics supports evidence of horizontal gene transfer on evolution of Rhizobia in Lentils.</title>
        <authorList>
            <person name="Gai Y."/>
            <person name="Cook D."/>
            <person name="Riely B."/>
        </authorList>
    </citation>
    <scope>NUCLEOTIDE SEQUENCE</scope>
    <source>
        <strain evidence="9">TLR9</strain>
    </source>
</reference>
<dbReference type="CDD" id="cd06261">
    <property type="entry name" value="TM_PBP2"/>
    <property type="match status" value="1"/>
</dbReference>
<dbReference type="Proteomes" id="UP000758022">
    <property type="component" value="Unassembled WGS sequence"/>
</dbReference>
<keyword evidence="5 7" id="KW-1133">Transmembrane helix</keyword>
<feature type="transmembrane region" description="Helical" evidence="7">
    <location>
        <begin position="284"/>
        <end position="306"/>
    </location>
</feature>
<evidence type="ECO:0000256" key="6">
    <source>
        <dbReference type="ARBA" id="ARBA00023136"/>
    </source>
</evidence>
<keyword evidence="3" id="KW-1003">Cell membrane</keyword>
<protein>
    <submittedName>
        <fullName evidence="9">Sugar ABC transporter permease</fullName>
    </submittedName>
</protein>
<evidence type="ECO:0000256" key="4">
    <source>
        <dbReference type="ARBA" id="ARBA00022692"/>
    </source>
</evidence>
<feature type="transmembrane region" description="Helical" evidence="7">
    <location>
        <begin position="185"/>
        <end position="206"/>
    </location>
</feature>
<keyword evidence="2 7" id="KW-0813">Transport</keyword>
<proteinExistence type="inferred from homology"/>
<sequence>MNHSATALVAAQAKARRKGWLRYSTLRKLVPYFYVSPATLLLVLLMLFPMVMVLKYSLMDGAIMKKDAAFAGLQNYMTIFENPVFWQSVVQTLYFTIMSVIFHFIIGLAFALLLNTNRVDPLIRSILRVLFILPWLFTAVIIAIIWRLLLDPNGVVNSVLMALHIINFKVEWFSSTRTAIHALTFANIWAGYPLYMVSLLAGLQGISKELYEAAGIDGANELQKFWYITIPQLMPIIISIALLDFIWTMQVFPLVWMTTGGGPIYSTEVLSTFTYKLAFSQYEFSLASASAMIILIISMSVTYFYIKHQQRR</sequence>
<evidence type="ECO:0000313" key="10">
    <source>
        <dbReference type="Proteomes" id="UP000758022"/>
    </source>
</evidence>
<evidence type="ECO:0000256" key="3">
    <source>
        <dbReference type="ARBA" id="ARBA00022475"/>
    </source>
</evidence>
<evidence type="ECO:0000256" key="7">
    <source>
        <dbReference type="RuleBase" id="RU363032"/>
    </source>
</evidence>
<feature type="transmembrane region" description="Helical" evidence="7">
    <location>
        <begin position="226"/>
        <end position="247"/>
    </location>
</feature>
<dbReference type="RefSeq" id="WP_077976982.1">
    <property type="nucleotide sequence ID" value="NZ_JAAXQQ010000007.1"/>
</dbReference>
<dbReference type="Pfam" id="PF00528">
    <property type="entry name" value="BPD_transp_1"/>
    <property type="match status" value="1"/>
</dbReference>
<organism evidence="9 10">
    <name type="scientific">Rhizobium laguerreae</name>
    <dbReference type="NCBI Taxonomy" id="1076926"/>
    <lineage>
        <taxon>Bacteria</taxon>
        <taxon>Pseudomonadati</taxon>
        <taxon>Pseudomonadota</taxon>
        <taxon>Alphaproteobacteria</taxon>
        <taxon>Hyphomicrobiales</taxon>
        <taxon>Rhizobiaceae</taxon>
        <taxon>Rhizobium/Agrobacterium group</taxon>
        <taxon>Rhizobium</taxon>
    </lineage>
</organism>
<dbReference type="InterPro" id="IPR000515">
    <property type="entry name" value="MetI-like"/>
</dbReference>
<gene>
    <name evidence="9" type="ORF">HFO74_20665</name>
</gene>
<dbReference type="GO" id="GO:0055085">
    <property type="term" value="P:transmembrane transport"/>
    <property type="evidence" value="ECO:0007669"/>
    <property type="project" value="InterPro"/>
</dbReference>
<comment type="caution">
    <text evidence="9">The sequence shown here is derived from an EMBL/GenBank/DDBJ whole genome shotgun (WGS) entry which is preliminary data.</text>
</comment>
<keyword evidence="4 7" id="KW-0812">Transmembrane</keyword>
<feature type="domain" description="ABC transmembrane type-1" evidence="8">
    <location>
        <begin position="89"/>
        <end position="305"/>
    </location>
</feature>
<dbReference type="EMBL" id="JAAXQQ010000007">
    <property type="protein sequence ID" value="MBY3065803.1"/>
    <property type="molecule type" value="Genomic_DNA"/>
</dbReference>
<evidence type="ECO:0000313" key="9">
    <source>
        <dbReference type="EMBL" id="MBY3065803.1"/>
    </source>
</evidence>
<evidence type="ECO:0000256" key="2">
    <source>
        <dbReference type="ARBA" id="ARBA00022448"/>
    </source>
</evidence>
<comment type="similarity">
    <text evidence="7">Belongs to the binding-protein-dependent transport system permease family.</text>
</comment>
<feature type="transmembrane region" description="Helical" evidence="7">
    <location>
        <begin position="126"/>
        <end position="149"/>
    </location>
</feature>
<evidence type="ECO:0000259" key="8">
    <source>
        <dbReference type="PROSITE" id="PS50928"/>
    </source>
</evidence>
<accession>A0A1S9GZM9</accession>
<dbReference type="SUPFAM" id="SSF161098">
    <property type="entry name" value="MetI-like"/>
    <property type="match status" value="1"/>
</dbReference>
<dbReference type="GO" id="GO:0005886">
    <property type="term" value="C:plasma membrane"/>
    <property type="evidence" value="ECO:0007669"/>
    <property type="project" value="UniProtKB-SubCell"/>
</dbReference>